<gene>
    <name evidence="6" type="ORF">GCK32_015089</name>
</gene>
<evidence type="ECO:0008006" key="8">
    <source>
        <dbReference type="Google" id="ProtNLM"/>
    </source>
</evidence>
<dbReference type="PANTHER" id="PTHR47331">
    <property type="entry name" value="PHD-TYPE DOMAIN-CONTAINING PROTEIN"/>
    <property type="match status" value="1"/>
</dbReference>
<evidence type="ECO:0000313" key="7">
    <source>
        <dbReference type="Proteomes" id="UP001331761"/>
    </source>
</evidence>
<evidence type="ECO:0000256" key="2">
    <source>
        <dbReference type="SAM" id="MobiDB-lite"/>
    </source>
</evidence>
<feature type="domain" description="DUF5641" evidence="5">
    <location>
        <begin position="74"/>
        <end position="166"/>
    </location>
</feature>
<keyword evidence="3" id="KW-0812">Transmembrane</keyword>
<dbReference type="Pfam" id="PF07245">
    <property type="entry name" value="Phlebovirus_G2"/>
    <property type="match status" value="1"/>
</dbReference>
<feature type="domain" description="Phlebovirus glycoprotein G2 fusion" evidence="4">
    <location>
        <begin position="368"/>
        <end position="544"/>
    </location>
</feature>
<dbReference type="InterPro" id="IPR040676">
    <property type="entry name" value="DUF5641"/>
</dbReference>
<feature type="coiled-coil region" evidence="1">
    <location>
        <begin position="1031"/>
        <end position="1072"/>
    </location>
</feature>
<evidence type="ECO:0000259" key="4">
    <source>
        <dbReference type="Pfam" id="PF07245"/>
    </source>
</evidence>
<proteinExistence type="predicted"/>
<dbReference type="Gene3D" id="2.60.40.3770">
    <property type="match status" value="1"/>
</dbReference>
<reference evidence="6 7" key="1">
    <citation type="submission" date="2019-10" db="EMBL/GenBank/DDBJ databases">
        <title>Assembly and Annotation for the nematode Trichostrongylus colubriformis.</title>
        <authorList>
            <person name="Martin J."/>
        </authorList>
    </citation>
    <scope>NUCLEOTIDE SEQUENCE [LARGE SCALE GENOMIC DNA]</scope>
    <source>
        <strain evidence="6">G859</strain>
        <tissue evidence="6">Whole worm</tissue>
    </source>
</reference>
<evidence type="ECO:0000256" key="1">
    <source>
        <dbReference type="SAM" id="Coils"/>
    </source>
</evidence>
<feature type="compositionally biased region" description="Basic and acidic residues" evidence="2">
    <location>
        <begin position="923"/>
        <end position="951"/>
    </location>
</feature>
<keyword evidence="3" id="KW-0472">Membrane</keyword>
<organism evidence="6 7">
    <name type="scientific">Trichostrongylus colubriformis</name>
    <name type="common">Black scour worm</name>
    <dbReference type="NCBI Taxonomy" id="6319"/>
    <lineage>
        <taxon>Eukaryota</taxon>
        <taxon>Metazoa</taxon>
        <taxon>Ecdysozoa</taxon>
        <taxon>Nematoda</taxon>
        <taxon>Chromadorea</taxon>
        <taxon>Rhabditida</taxon>
        <taxon>Rhabditina</taxon>
        <taxon>Rhabditomorpha</taxon>
        <taxon>Strongyloidea</taxon>
        <taxon>Trichostrongylidae</taxon>
        <taxon>Trichostrongylus</taxon>
    </lineage>
</organism>
<feature type="coiled-coil region" evidence="1">
    <location>
        <begin position="1156"/>
        <end position="1183"/>
    </location>
</feature>
<feature type="transmembrane region" description="Helical" evidence="3">
    <location>
        <begin position="351"/>
        <end position="376"/>
    </location>
</feature>
<evidence type="ECO:0000259" key="5">
    <source>
        <dbReference type="Pfam" id="PF18701"/>
    </source>
</evidence>
<evidence type="ECO:0000256" key="3">
    <source>
        <dbReference type="SAM" id="Phobius"/>
    </source>
</evidence>
<dbReference type="Proteomes" id="UP001331761">
    <property type="component" value="Unassembled WGS sequence"/>
</dbReference>
<keyword evidence="1" id="KW-0175">Coiled coil</keyword>
<accession>A0AAN8F3E7</accession>
<feature type="region of interest" description="Disordered" evidence="2">
    <location>
        <begin position="173"/>
        <end position="208"/>
    </location>
</feature>
<dbReference type="EMBL" id="WIXE01019968">
    <property type="protein sequence ID" value="KAK5969605.1"/>
    <property type="molecule type" value="Genomic_DNA"/>
</dbReference>
<name>A0AAN8F3E7_TRICO</name>
<keyword evidence="3" id="KW-1133">Transmembrane helix</keyword>
<dbReference type="AlphaFoldDB" id="A0AAN8F3E7"/>
<dbReference type="InterPro" id="IPR009878">
    <property type="entry name" value="Phlebovirus_G2_fusion"/>
</dbReference>
<sequence length="1198" mass="136897">MNLREFLANEVDLKSVLAEDACAKSDRQKKGINLTIPLNTDREIDGDTDYLPPEELRMLRTRIEVLDALKSSCETTDMFWKIWQEQYLTSLREKHKKTLTSQRHAQRIPAVGDVVLLCDPVLPRNSWRMARITGTRSGTDAAIREVELVTGTHRKIRRPVNLLIPLEIGSDLEDSEGSHSATRDDNESTERGPQNAPDSVEPRYNLRPRKTVNTVERKTDSNVVRKPRSYSSKWFLFHIMLLSLLIPTCTTTATNVRLTCAPSGALIHIPENQTIQVCAETLCTLHKTHTNPFLVKFPAHIILHDYVVTLKWEVGEQLAVMETTCARQNFCEQLDCWWCAATLFNPECRPVAAITIVAVMLYSSVALCYVLLIYALPKSEKIYEIFECVRWTEEIKLNMTIENAEDSKGTRSYMLSLIPNVPKKLPLLTITMTDVSLPPTPALSEEFITDGTDIAIWRNNLKPSLICSTAERALQMRCLFQDDCVCVGAENSARCTCSDHDLEEEFRQISNKLPVKTTAWEMSKRADNSVIAKISHMVSADFTVELNQTIDMSTQFVTSGRCHVANSEIEGCYHCSKGAQAKISCYSTNTVLGEILCNQQAFVVPCGPTSVQSTLLFHLDSAQQFINCSVRCGEELNYFTLTGILKYTHDFHETLRIMLEGNSTNFHEIKLPDFFHIAEVVGTRKTRMSSLMPTPRAQLLLKLRMQQLKIKGLQSQNQRLIEAFGELPQPRHLFDELLGVFGFLNETCRDVLRLDTNIDVLKRSQDHPYVKQLRIETLETQIENLRLRLYLTRTRLVVLHRQYDGLLATGKLSPATWEEFLEERYFDAEDQPIDLDPRQQEQLISDNLEFLGNYSTQLATIRRSMAEETSAQYYDDMRRVEEAVAADQRSFEDEILTGIRAIYGLLRKSLERPQEGNVSAKRPTIDHQERPEEASTLRNDRERNVDMRETEERTIKNNEGFIESLEIDDPQDRGEQQEEGLIVLDEVSDDEDEREIVVTVPNVSGDVLADPRTVTRQVAPASGRNTGQHAEVQHADDIANLEEQLKNTREKKLRAQQRVNELRRRKPTARRRFLPEKPQSGLPCVFCKAIGEHYSDACPKHRQAHARRRLVREDHRCEVCLLPLHQHNVCPRLGTPCRHCGRMDHHAALCGAPEQAEQIDKEIRKLNRRINEYKLRINRLTTSINQSGEPGSSRSYQK</sequence>
<comment type="caution">
    <text evidence="6">The sequence shown here is derived from an EMBL/GenBank/DDBJ whole genome shotgun (WGS) entry which is preliminary data.</text>
</comment>
<protein>
    <recommendedName>
        <fullName evidence="8">DUF5641 domain-containing protein</fullName>
    </recommendedName>
</protein>
<feature type="compositionally biased region" description="Basic and acidic residues" evidence="2">
    <location>
        <begin position="181"/>
        <end position="190"/>
    </location>
</feature>
<dbReference type="Pfam" id="PF18701">
    <property type="entry name" value="DUF5641"/>
    <property type="match status" value="1"/>
</dbReference>
<evidence type="ECO:0000313" key="6">
    <source>
        <dbReference type="EMBL" id="KAK5969605.1"/>
    </source>
</evidence>
<dbReference type="PANTHER" id="PTHR47331:SF1">
    <property type="entry name" value="GAG-LIKE PROTEIN"/>
    <property type="match status" value="1"/>
</dbReference>
<keyword evidence="7" id="KW-1185">Reference proteome</keyword>
<feature type="region of interest" description="Disordered" evidence="2">
    <location>
        <begin position="913"/>
        <end position="951"/>
    </location>
</feature>